<gene>
    <name evidence="1" type="ORF">K529_012925</name>
</gene>
<dbReference type="SFLD" id="SFLDS00003">
    <property type="entry name" value="Haloacid_Dehalogenase"/>
    <property type="match status" value="1"/>
</dbReference>
<evidence type="ECO:0000313" key="2">
    <source>
        <dbReference type="Proteomes" id="UP000013243"/>
    </source>
</evidence>
<dbReference type="RefSeq" id="WP_005620107.1">
    <property type="nucleotide sequence ID" value="NZ_CP015230.1"/>
</dbReference>
<proteinExistence type="predicted"/>
<dbReference type="STRING" id="1265309.K529_012925"/>
<dbReference type="Proteomes" id="UP000013243">
    <property type="component" value="Chromosome"/>
</dbReference>
<dbReference type="Pfam" id="PF00702">
    <property type="entry name" value="Hydrolase"/>
    <property type="match status" value="1"/>
</dbReference>
<protein>
    <submittedName>
        <fullName evidence="1">Haloacid dehalogenase</fullName>
    </submittedName>
</protein>
<evidence type="ECO:0000313" key="1">
    <source>
        <dbReference type="EMBL" id="ANP41675.1"/>
    </source>
</evidence>
<sequence length="206" mass="23794">MPVTAVVFDIGRVLIEWEPERFFDTLIGEPRRHALFKEVDLHGANLDVDRGHPFRETIYGLAEKHPEWAEEIRHWHDSWIKMASPEIPHSVRLLRALKAKGVPVYALTNFGAETFVIAQTHYPFLREFDQAFVSAHLRCIKPDAEIYAHLEQGTGRRPDELLFTDDRPENITAAAVRGWKTHLFDHPKTWAARLVEEGLLSEEDAR</sequence>
<dbReference type="InterPro" id="IPR023198">
    <property type="entry name" value="PGP-like_dom2"/>
</dbReference>
<reference evidence="1 2" key="1">
    <citation type="journal article" date="2016" name="ISME J.">
        <title>Global occurrence and heterogeneity of the Roseobacter-clade species Ruegeria mobilis.</title>
        <authorList>
            <person name="Sonnenschein E."/>
            <person name="Gram L."/>
        </authorList>
    </citation>
    <scope>NUCLEOTIDE SEQUENCE [LARGE SCALE GENOMIC DNA]</scope>
    <source>
        <strain evidence="1 2">F1926</strain>
    </source>
</reference>
<dbReference type="CDD" id="cd02603">
    <property type="entry name" value="HAD_sEH-N_like"/>
    <property type="match status" value="1"/>
</dbReference>
<dbReference type="NCBIfam" id="TIGR01509">
    <property type="entry name" value="HAD-SF-IA-v3"/>
    <property type="match status" value="1"/>
</dbReference>
<dbReference type="Gene3D" id="1.10.150.240">
    <property type="entry name" value="Putative phosphatase, domain 2"/>
    <property type="match status" value="1"/>
</dbReference>
<dbReference type="SFLD" id="SFLDG01129">
    <property type="entry name" value="C1.5:_HAD__Beta-PGM__Phosphata"/>
    <property type="match status" value="1"/>
</dbReference>
<dbReference type="AlphaFoldDB" id="A0A1B1A521"/>
<accession>A0A1B1A521</accession>
<name>A0A1B1A521_9RHOB</name>
<dbReference type="InterPro" id="IPR006439">
    <property type="entry name" value="HAD-SF_hydro_IA"/>
</dbReference>
<dbReference type="OrthoDB" id="9807742at2"/>
<dbReference type="PANTHER" id="PTHR43611">
    <property type="entry name" value="ALPHA-D-GLUCOSE 1-PHOSPHATE PHOSPHATASE"/>
    <property type="match status" value="1"/>
</dbReference>
<dbReference type="GeneID" id="28250753"/>
<organism evidence="1 2">
    <name type="scientific">Tritonibacter mobilis F1926</name>
    <dbReference type="NCBI Taxonomy" id="1265309"/>
    <lineage>
        <taxon>Bacteria</taxon>
        <taxon>Pseudomonadati</taxon>
        <taxon>Pseudomonadota</taxon>
        <taxon>Alphaproteobacteria</taxon>
        <taxon>Rhodobacterales</taxon>
        <taxon>Paracoccaceae</taxon>
        <taxon>Tritonibacter</taxon>
    </lineage>
</organism>
<dbReference type="InterPro" id="IPR023214">
    <property type="entry name" value="HAD_sf"/>
</dbReference>
<dbReference type="EMBL" id="CP015230">
    <property type="protein sequence ID" value="ANP41675.1"/>
    <property type="molecule type" value="Genomic_DNA"/>
</dbReference>
<dbReference type="Gene3D" id="3.40.50.1000">
    <property type="entry name" value="HAD superfamily/HAD-like"/>
    <property type="match status" value="1"/>
</dbReference>
<dbReference type="SUPFAM" id="SSF56784">
    <property type="entry name" value="HAD-like"/>
    <property type="match status" value="1"/>
</dbReference>
<dbReference type="PANTHER" id="PTHR43611:SF3">
    <property type="entry name" value="FLAVIN MONONUCLEOTIDE HYDROLASE 1, CHLOROPLATIC"/>
    <property type="match status" value="1"/>
</dbReference>
<dbReference type="KEGG" id="rmb:K529_012925"/>
<dbReference type="InterPro" id="IPR036412">
    <property type="entry name" value="HAD-like_sf"/>
</dbReference>